<name>A0A931YDE6_9BACT</name>
<gene>
    <name evidence="2" type="ORF">HYT38_01020</name>
    <name evidence="3" type="ORF">HYV66_01500</name>
</gene>
<accession>A0A931YDE6</accession>
<reference evidence="3" key="1">
    <citation type="submission" date="2020-07" db="EMBL/GenBank/DDBJ databases">
        <title>Huge and variable diversity of episymbiotic CPR bacteria and DPANN archaea in groundwater ecosystems.</title>
        <authorList>
            <person name="He C.Y."/>
            <person name="Keren R."/>
            <person name="Whittaker M."/>
            <person name="Farag I.F."/>
            <person name="Doudna J."/>
            <person name="Cate J.H.D."/>
            <person name="Banfield J.F."/>
        </authorList>
    </citation>
    <scope>NUCLEOTIDE SEQUENCE</scope>
    <source>
        <strain evidence="2">NC_groundwater_191_Ag_S-0.1um_45_8</strain>
        <strain evidence="3">NC_groundwater_418_Ag_B-0.1um_45_10</strain>
    </source>
</reference>
<keyword evidence="1" id="KW-0472">Membrane</keyword>
<keyword evidence="1" id="KW-1133">Transmembrane helix</keyword>
<dbReference type="EMBL" id="JACOYY010000032">
    <property type="protein sequence ID" value="MBI2052246.1"/>
    <property type="molecule type" value="Genomic_DNA"/>
</dbReference>
<comment type="caution">
    <text evidence="3">The sequence shown here is derived from an EMBL/GenBank/DDBJ whole genome shotgun (WGS) entry which is preliminary data.</text>
</comment>
<sequence>MPELSNPKKTPSSKFQVPKFSGFTLMEMILYISSLSLLILALSSLTLSTIKNYRSAKTKENLTTSADAVLGAFLQETRNAGRIYNPTTVFDSDNGELSLVTGFQPTAKTEPVTYVDIYLAGGRVWLKRENETAAALTDAGAEVTQFKIVEVKPNDLTGVRLYLSIRDRINTGEKITLTTFAMPKGNYIQ</sequence>
<protein>
    <recommendedName>
        <fullName evidence="5">Prepilin-type N-terminal cleavage/methylation domain-containing protein</fullName>
    </recommendedName>
</protein>
<evidence type="ECO:0000313" key="3">
    <source>
        <dbReference type="EMBL" id="MBI2465890.1"/>
    </source>
</evidence>
<organism evidence="3 4">
    <name type="scientific">Candidatus Sungiibacteriota bacterium</name>
    <dbReference type="NCBI Taxonomy" id="2750080"/>
    <lineage>
        <taxon>Bacteria</taxon>
        <taxon>Candidatus Sungiibacteriota</taxon>
    </lineage>
</organism>
<dbReference type="EMBL" id="JACPHQ010000017">
    <property type="protein sequence ID" value="MBI2465890.1"/>
    <property type="molecule type" value="Genomic_DNA"/>
</dbReference>
<dbReference type="Proteomes" id="UP000709672">
    <property type="component" value="Unassembled WGS sequence"/>
</dbReference>
<proteinExistence type="predicted"/>
<evidence type="ECO:0000313" key="2">
    <source>
        <dbReference type="EMBL" id="MBI2052246.1"/>
    </source>
</evidence>
<keyword evidence="1" id="KW-0812">Transmembrane</keyword>
<evidence type="ECO:0000256" key="1">
    <source>
        <dbReference type="SAM" id="Phobius"/>
    </source>
</evidence>
<dbReference type="AlphaFoldDB" id="A0A931YDE6"/>
<feature type="transmembrane region" description="Helical" evidence="1">
    <location>
        <begin position="28"/>
        <end position="50"/>
    </location>
</feature>
<evidence type="ECO:0000313" key="4">
    <source>
        <dbReference type="Proteomes" id="UP000709672"/>
    </source>
</evidence>
<evidence type="ECO:0008006" key="5">
    <source>
        <dbReference type="Google" id="ProtNLM"/>
    </source>
</evidence>
<dbReference type="Proteomes" id="UP000786662">
    <property type="component" value="Unassembled WGS sequence"/>
</dbReference>